<dbReference type="Proteomes" id="UP000031184">
    <property type="component" value="Unassembled WGS sequence"/>
</dbReference>
<organism evidence="1 2">
    <name type="scientific">Fusobacterium necrophorum subsp. funduliforme B35</name>
    <dbReference type="NCBI Taxonomy" id="1226633"/>
    <lineage>
        <taxon>Bacteria</taxon>
        <taxon>Fusobacteriati</taxon>
        <taxon>Fusobacteriota</taxon>
        <taxon>Fusobacteriia</taxon>
        <taxon>Fusobacteriales</taxon>
        <taxon>Fusobacteriaceae</taxon>
        <taxon>Fusobacterium</taxon>
    </lineage>
</organism>
<dbReference type="InterPro" id="IPR016153">
    <property type="entry name" value="Heat_shock_Hsp33_N"/>
</dbReference>
<dbReference type="Gene3D" id="3.90.1280.10">
    <property type="entry name" value="HSP33 redox switch-like"/>
    <property type="match status" value="1"/>
</dbReference>
<dbReference type="PANTHER" id="PTHR30111">
    <property type="entry name" value="33 KDA CHAPERONIN"/>
    <property type="match status" value="1"/>
</dbReference>
<accession>A0A017H697</accession>
<dbReference type="PANTHER" id="PTHR30111:SF1">
    <property type="entry name" value="33 KDA CHAPERONIN"/>
    <property type="match status" value="1"/>
</dbReference>
<dbReference type="SUPFAM" id="SSF118352">
    <property type="entry name" value="HSP33 redox switch-like"/>
    <property type="match status" value="1"/>
</dbReference>
<dbReference type="GO" id="GO:0051082">
    <property type="term" value="F:unfolded protein binding"/>
    <property type="evidence" value="ECO:0007669"/>
    <property type="project" value="InterPro"/>
</dbReference>
<reference evidence="1 2" key="1">
    <citation type="submission" date="2013-08" db="EMBL/GenBank/DDBJ databases">
        <title>An opportunistic ruminal bacterium that causes liver abscesses in cattle.</title>
        <authorList>
            <person name="Benahmed F.H."/>
            <person name="Rasmussen M."/>
            <person name="Harbottle H."/>
            <person name="Soppet D."/>
            <person name="Nagaraja T.G."/>
            <person name="Davidson M."/>
        </authorList>
    </citation>
    <scope>NUCLEOTIDE SEQUENCE [LARGE SCALE GENOMIC DNA]</scope>
    <source>
        <strain evidence="1 2">B35</strain>
    </source>
</reference>
<dbReference type="AlphaFoldDB" id="A0A017H697"/>
<dbReference type="InterPro" id="IPR016154">
    <property type="entry name" value="Heat_shock_Hsp33_C"/>
</dbReference>
<dbReference type="Gene3D" id="3.55.30.10">
    <property type="entry name" value="Hsp33 domain"/>
    <property type="match status" value="1"/>
</dbReference>
<dbReference type="GO" id="GO:0042026">
    <property type="term" value="P:protein refolding"/>
    <property type="evidence" value="ECO:0007669"/>
    <property type="project" value="TreeGrafter"/>
</dbReference>
<protein>
    <submittedName>
        <fullName evidence="1">Molecular chaperone Hsp33</fullName>
    </submittedName>
</protein>
<dbReference type="PATRIC" id="fig|1226633.4.peg.1403"/>
<dbReference type="EMBL" id="AUZI01000016">
    <property type="protein sequence ID" value="KID49163.1"/>
    <property type="molecule type" value="Genomic_DNA"/>
</dbReference>
<dbReference type="OrthoDB" id="9776534at2"/>
<sequence>MGRVIRGLSKNARFIAVDTTDIVQRAMEIHHCNILAADSFGRILTVASLMGNSLKGEDILTLRLDTDGQIKNILVTADSNGNVKGYVSNPTPDVSDVALLGEGTLKVIKDFGLKDPYIGYCQITNHGLAYDLSGYFYSSEQIPTVIAFTVLFEDEHTVEKAGGYMLQLLPNAEEDFLEALERKIGAIRSIDELFHGGMDLEDIIALLYDDMDSEEKRAIEEYEILEEKEIRYHCNCNREKFYRALITLGKDEIDKILKEDGKMEAECHFCGKHYEFGEEDFKNETN</sequence>
<dbReference type="InterPro" id="IPR000397">
    <property type="entry name" value="Heat_shock_Hsp33"/>
</dbReference>
<dbReference type="GeneID" id="75076194"/>
<dbReference type="NCBIfam" id="NF001033">
    <property type="entry name" value="PRK00114.1"/>
    <property type="match status" value="1"/>
</dbReference>
<gene>
    <name evidence="1" type="ORF">C095_06950</name>
</gene>
<dbReference type="RefSeq" id="WP_005960293.1">
    <property type="nucleotide sequence ID" value="NZ_AOJP01000003.1"/>
</dbReference>
<dbReference type="Pfam" id="PF01430">
    <property type="entry name" value="HSP33"/>
    <property type="match status" value="1"/>
</dbReference>
<dbReference type="GO" id="GO:0044183">
    <property type="term" value="F:protein folding chaperone"/>
    <property type="evidence" value="ECO:0007669"/>
    <property type="project" value="TreeGrafter"/>
</dbReference>
<name>A0A017H697_9FUSO</name>
<dbReference type="GO" id="GO:0005737">
    <property type="term" value="C:cytoplasm"/>
    <property type="evidence" value="ECO:0007669"/>
    <property type="project" value="InterPro"/>
</dbReference>
<dbReference type="PIRSF" id="PIRSF005261">
    <property type="entry name" value="Heat_shock_Hsp33"/>
    <property type="match status" value="1"/>
</dbReference>
<dbReference type="SUPFAM" id="SSF64397">
    <property type="entry name" value="Hsp33 domain"/>
    <property type="match status" value="1"/>
</dbReference>
<evidence type="ECO:0000313" key="2">
    <source>
        <dbReference type="Proteomes" id="UP000031184"/>
    </source>
</evidence>
<evidence type="ECO:0000313" key="1">
    <source>
        <dbReference type="EMBL" id="KID49163.1"/>
    </source>
</evidence>
<comment type="caution">
    <text evidence="1">The sequence shown here is derived from an EMBL/GenBank/DDBJ whole genome shotgun (WGS) entry which is preliminary data.</text>
</comment>
<proteinExistence type="predicted"/>
<dbReference type="CDD" id="cd00498">
    <property type="entry name" value="Hsp33"/>
    <property type="match status" value="1"/>
</dbReference>